<evidence type="ECO:0000313" key="3">
    <source>
        <dbReference type="Proteomes" id="UP000054735"/>
    </source>
</evidence>
<evidence type="ECO:0000313" key="4">
    <source>
        <dbReference type="Proteomes" id="UP000255066"/>
    </source>
</evidence>
<organism evidence="2 4">
    <name type="scientific">Legionella birminghamensis</name>
    <dbReference type="NCBI Taxonomy" id="28083"/>
    <lineage>
        <taxon>Bacteria</taxon>
        <taxon>Pseudomonadati</taxon>
        <taxon>Pseudomonadota</taxon>
        <taxon>Gammaproteobacteria</taxon>
        <taxon>Legionellales</taxon>
        <taxon>Legionellaceae</taxon>
        <taxon>Legionella</taxon>
    </lineage>
</organism>
<dbReference type="RefSeq" id="WP_058522311.1">
    <property type="nucleotide sequence ID" value="NZ_CAAAHV010000034.1"/>
</dbReference>
<evidence type="ECO:0000313" key="1">
    <source>
        <dbReference type="EMBL" id="KTC76128.1"/>
    </source>
</evidence>
<dbReference type="AlphaFoldDB" id="A0A378IAH9"/>
<keyword evidence="3" id="KW-1185">Reference proteome</keyword>
<dbReference type="OrthoDB" id="5642915at2"/>
<dbReference type="EMBL" id="UGNW01000001">
    <property type="protein sequence ID" value="STX32248.1"/>
    <property type="molecule type" value="Genomic_DNA"/>
</dbReference>
<name>A0A378IAH9_9GAMM</name>
<sequence>MHLVIYFCGARNSGNDFLNGYNYINDPSVKTIVVEGCHHSKVCNSILFPDLKAFAERFVENLFEKRDEFPRLKTTDLAELGINTSDYYSYMHNGETVTRKKTSVTQKDIRDDINSVTLTGFNRGAMMAFEVAIQMTKLSTKLEIDIIANQPVAGNAYQIPGSAVTNIPDCSKCSSIRHVSVIVEAYAESLAIPDAEEPFHRVFFTQIIPHLPSTAIRTLIVIPRENHQVRETSADGEEHLNMELAKSLKKRGFLSQEAVVRKTLTCRTSSFLYQQLNPSLPPLIISDPPSFWGVQKDVLQQKLQHHTGLRRGYELLLEESLSAWWNRQDKKVSRYSTLLTQLLVKNLNSKDLSNPEDLKDLYKEADTWLILKTNFASSRYAMVEALRHHLGTKLIALGVAPQELAEIIWENLHETNYFLSEWNKTVKYSNYARNKQTRDLQEAIQDYAGQAPTKENAEKLLAILDGWLEQEDAQSDMRFDLVVLIREQLQEAVNLTYGPSAEENHSFTVINR</sequence>
<protein>
    <submittedName>
        <fullName evidence="2">Uncharacterized protein</fullName>
    </submittedName>
</protein>
<proteinExistence type="predicted"/>
<reference evidence="1 3" key="1">
    <citation type="submission" date="2015-11" db="EMBL/GenBank/DDBJ databases">
        <title>Genomic analysis of 38 Legionella species identifies large and diverse effector repertoires.</title>
        <authorList>
            <person name="Burstein D."/>
            <person name="Amaro F."/>
            <person name="Zusman T."/>
            <person name="Lifshitz Z."/>
            <person name="Cohen O."/>
            <person name="Gilbert J.A."/>
            <person name="Pupko T."/>
            <person name="Shuman H.A."/>
            <person name="Segal G."/>
        </authorList>
    </citation>
    <scope>NUCLEOTIDE SEQUENCE [LARGE SCALE GENOMIC DNA]</scope>
    <source>
        <strain evidence="1 3">CDC#1407-AL-14</strain>
    </source>
</reference>
<accession>A0A378IAH9</accession>
<evidence type="ECO:0000313" key="2">
    <source>
        <dbReference type="EMBL" id="STX32248.1"/>
    </source>
</evidence>
<reference evidence="2 4" key="2">
    <citation type="submission" date="2018-06" db="EMBL/GenBank/DDBJ databases">
        <authorList>
            <consortium name="Pathogen Informatics"/>
            <person name="Doyle S."/>
        </authorList>
    </citation>
    <scope>NUCLEOTIDE SEQUENCE [LARGE SCALE GENOMIC DNA]</scope>
    <source>
        <strain evidence="2 4">NCTC12437</strain>
    </source>
</reference>
<dbReference type="STRING" id="28083.Lbir_0197"/>
<dbReference type="Proteomes" id="UP000255066">
    <property type="component" value="Unassembled WGS sequence"/>
</dbReference>
<dbReference type="Proteomes" id="UP000054735">
    <property type="component" value="Unassembled WGS sequence"/>
</dbReference>
<dbReference type="EMBL" id="LNXT01000001">
    <property type="protein sequence ID" value="KTC76128.1"/>
    <property type="molecule type" value="Genomic_DNA"/>
</dbReference>
<gene>
    <name evidence="1" type="ORF">Lbir_0197</name>
    <name evidence="2" type="ORF">NCTC12437_02029</name>
</gene>